<evidence type="ECO:0000313" key="3">
    <source>
        <dbReference type="Proteomes" id="UP000273405"/>
    </source>
</evidence>
<accession>A0A3A8NHI4</accession>
<evidence type="ECO:0000256" key="1">
    <source>
        <dbReference type="SAM" id="Phobius"/>
    </source>
</evidence>
<feature type="transmembrane region" description="Helical" evidence="1">
    <location>
        <begin position="163"/>
        <end position="182"/>
    </location>
</feature>
<feature type="transmembrane region" description="Helical" evidence="1">
    <location>
        <begin position="223"/>
        <end position="241"/>
    </location>
</feature>
<sequence length="244" mass="25112">MSLLLWLAQGAVPCDANTRVVLVPFERVALPSAEARALEDATRRAVAALPDACLESRDDTVARLRASGASLSACGNAECRSAQVGALGARRMVRGVALGVGGRRSVALTVTDARGPETRAHFEAPATTPGETEARAKQALQEVWSPLGTARAAPRGSRLLPKVLLGTGGVALAVGVGFGLAARSTESKVSKSGGECATAGEDFTNCFASRLDHGRRQARTSNVLLGLGALLGVSGALSFVWELP</sequence>
<keyword evidence="1" id="KW-1133">Transmembrane helix</keyword>
<keyword evidence="1" id="KW-0472">Membrane</keyword>
<keyword evidence="1" id="KW-0812">Transmembrane</keyword>
<evidence type="ECO:0000313" key="2">
    <source>
        <dbReference type="EMBL" id="RKH43856.1"/>
    </source>
</evidence>
<gene>
    <name evidence="2" type="ORF">D7X12_12240</name>
</gene>
<dbReference type="EMBL" id="RAWG01000060">
    <property type="protein sequence ID" value="RKH43856.1"/>
    <property type="molecule type" value="Genomic_DNA"/>
</dbReference>
<dbReference type="AlphaFoldDB" id="A0A3A8NHI4"/>
<protein>
    <submittedName>
        <fullName evidence="2">Uncharacterized protein</fullName>
    </submittedName>
</protein>
<comment type="caution">
    <text evidence="2">The sequence shown here is derived from an EMBL/GenBank/DDBJ whole genome shotgun (WGS) entry which is preliminary data.</text>
</comment>
<dbReference type="Proteomes" id="UP000273405">
    <property type="component" value="Unassembled WGS sequence"/>
</dbReference>
<reference evidence="3" key="1">
    <citation type="submission" date="2018-09" db="EMBL/GenBank/DDBJ databases">
        <authorList>
            <person name="Livingstone P.G."/>
            <person name="Whitworth D.E."/>
        </authorList>
    </citation>
    <scope>NUCLEOTIDE SEQUENCE [LARGE SCALE GENOMIC DNA]</scope>
    <source>
        <strain evidence="3">CA040B</strain>
    </source>
</reference>
<name>A0A3A8NHI4_9BACT</name>
<keyword evidence="3" id="KW-1185">Reference proteome</keyword>
<organism evidence="2 3">
    <name type="scientific">Corallococcus sicarius</name>
    <dbReference type="NCBI Taxonomy" id="2316726"/>
    <lineage>
        <taxon>Bacteria</taxon>
        <taxon>Pseudomonadati</taxon>
        <taxon>Myxococcota</taxon>
        <taxon>Myxococcia</taxon>
        <taxon>Myxococcales</taxon>
        <taxon>Cystobacterineae</taxon>
        <taxon>Myxococcaceae</taxon>
        <taxon>Corallococcus</taxon>
    </lineage>
</organism>
<proteinExistence type="predicted"/>